<dbReference type="Proteomes" id="UP000515971">
    <property type="component" value="Chromosome"/>
</dbReference>
<keyword evidence="2" id="KW-1185">Reference proteome</keyword>
<gene>
    <name evidence="1" type="ORF">H9L13_06415</name>
</gene>
<dbReference type="Pfam" id="PF05402">
    <property type="entry name" value="PqqD"/>
    <property type="match status" value="1"/>
</dbReference>
<dbReference type="KEGG" id="slut:H9L13_06415"/>
<evidence type="ECO:0000313" key="1">
    <source>
        <dbReference type="EMBL" id="QNN66366.1"/>
    </source>
</evidence>
<dbReference type="Gene3D" id="1.10.10.1150">
    <property type="entry name" value="Coenzyme PQQ synthesis protein D (PqqD)"/>
    <property type="match status" value="1"/>
</dbReference>
<protein>
    <submittedName>
        <fullName evidence="1">PqqD family protein</fullName>
    </submittedName>
</protein>
<proteinExistence type="predicted"/>
<dbReference type="EMBL" id="CP060718">
    <property type="protein sequence ID" value="QNN66366.1"/>
    <property type="molecule type" value="Genomic_DNA"/>
</dbReference>
<dbReference type="RefSeq" id="WP_187536958.1">
    <property type="nucleotide sequence ID" value="NZ_BAABJT010000001.1"/>
</dbReference>
<name>A0A7G9SEU1_9SPHN</name>
<organism evidence="1 2">
    <name type="scientific">Sphingomonas lutea</name>
    <dbReference type="NCBI Taxonomy" id="1045317"/>
    <lineage>
        <taxon>Bacteria</taxon>
        <taxon>Pseudomonadati</taxon>
        <taxon>Pseudomonadota</taxon>
        <taxon>Alphaproteobacteria</taxon>
        <taxon>Sphingomonadales</taxon>
        <taxon>Sphingomonadaceae</taxon>
        <taxon>Sphingomonas</taxon>
    </lineage>
</organism>
<dbReference type="InterPro" id="IPR008792">
    <property type="entry name" value="PQQD"/>
</dbReference>
<dbReference type="AlphaFoldDB" id="A0A7G9SEU1"/>
<reference evidence="1 2" key="1">
    <citation type="submission" date="2020-08" db="EMBL/GenBank/DDBJ databases">
        <title>Genome sequence of Sphingomonas lutea KCTC 23642T.</title>
        <authorList>
            <person name="Hyun D.-W."/>
            <person name="Bae J.-W."/>
        </authorList>
    </citation>
    <scope>NUCLEOTIDE SEQUENCE [LARGE SCALE GENOMIC DNA]</scope>
    <source>
        <strain evidence="1 2">KCTC 23642</strain>
    </source>
</reference>
<sequence length="92" mass="10414">MTDILDQAWQPSPDAFANAVGNELVLLQIKRGTYYGMDPLASRIWKGMNEGQSVRQICSNIAREYDAPLAQVEEDTRRFLEDLRTNEIIIAA</sequence>
<dbReference type="InterPro" id="IPR041881">
    <property type="entry name" value="PqqD_sf"/>
</dbReference>
<accession>A0A7G9SEU1</accession>
<evidence type="ECO:0000313" key="2">
    <source>
        <dbReference type="Proteomes" id="UP000515971"/>
    </source>
</evidence>